<evidence type="ECO:0000259" key="3">
    <source>
        <dbReference type="PROSITE" id="PS50893"/>
    </source>
</evidence>
<dbReference type="Proteomes" id="UP000430564">
    <property type="component" value="Unassembled WGS sequence"/>
</dbReference>
<evidence type="ECO:0000256" key="1">
    <source>
        <dbReference type="ARBA" id="ARBA00022741"/>
    </source>
</evidence>
<evidence type="ECO:0000256" key="2">
    <source>
        <dbReference type="ARBA" id="ARBA00022840"/>
    </source>
</evidence>
<dbReference type="Gene3D" id="3.40.50.300">
    <property type="entry name" value="P-loop containing nucleotide triphosphate hydrolases"/>
    <property type="match status" value="1"/>
</dbReference>
<evidence type="ECO:0000313" key="4">
    <source>
        <dbReference type="EMBL" id="KAB7652994.1"/>
    </source>
</evidence>
<dbReference type="SUPFAM" id="SSF52540">
    <property type="entry name" value="P-loop containing nucleoside triphosphate hydrolases"/>
    <property type="match status" value="1"/>
</dbReference>
<dbReference type="PROSITE" id="PS50893">
    <property type="entry name" value="ABC_TRANSPORTER_2"/>
    <property type="match status" value="1"/>
</dbReference>
<dbReference type="OrthoDB" id="8554730at2"/>
<accession>A0A6I1EHP4</accession>
<gene>
    <name evidence="4" type="ORF">GBM95_11160</name>
</gene>
<dbReference type="InterPro" id="IPR017871">
    <property type="entry name" value="ABC_transporter-like_CS"/>
</dbReference>
<dbReference type="InterPro" id="IPR027417">
    <property type="entry name" value="P-loop_NTPase"/>
</dbReference>
<dbReference type="PANTHER" id="PTHR43394:SF1">
    <property type="entry name" value="ATP-BINDING CASSETTE SUB-FAMILY B MEMBER 10, MITOCHONDRIAL"/>
    <property type="match status" value="1"/>
</dbReference>
<dbReference type="GO" id="GO:0016887">
    <property type="term" value="F:ATP hydrolysis activity"/>
    <property type="evidence" value="ECO:0007669"/>
    <property type="project" value="InterPro"/>
</dbReference>
<dbReference type="Pfam" id="PF00005">
    <property type="entry name" value="ABC_tran"/>
    <property type="match status" value="1"/>
</dbReference>
<dbReference type="InterPro" id="IPR003439">
    <property type="entry name" value="ABC_transporter-like_ATP-bd"/>
</dbReference>
<dbReference type="PANTHER" id="PTHR43394">
    <property type="entry name" value="ATP-DEPENDENT PERMEASE MDL1, MITOCHONDRIAL"/>
    <property type="match status" value="1"/>
</dbReference>
<reference evidence="4 5" key="1">
    <citation type="submission" date="2019-10" db="EMBL/GenBank/DDBJ databases">
        <title>Genome diversity of Sutterella seckii.</title>
        <authorList>
            <person name="Chaplin A.V."/>
            <person name="Sokolova S.R."/>
            <person name="Mosin K.A."/>
            <person name="Ivanova E.L."/>
            <person name="Kochetkova T.O."/>
            <person name="Goltsov A.Y."/>
            <person name="Trofimov D.Y."/>
            <person name="Efimov B.A."/>
        </authorList>
    </citation>
    <scope>NUCLEOTIDE SEQUENCE [LARGE SCALE GENOMIC DNA]</scope>
    <source>
        <strain evidence="4 5">ASD393</strain>
    </source>
</reference>
<organism evidence="4 5">
    <name type="scientific">Sutterella seckii</name>
    <dbReference type="NCBI Taxonomy" id="1944635"/>
    <lineage>
        <taxon>Bacteria</taxon>
        <taxon>Pseudomonadati</taxon>
        <taxon>Pseudomonadota</taxon>
        <taxon>Betaproteobacteria</taxon>
        <taxon>Burkholderiales</taxon>
        <taxon>Sutterellaceae</taxon>
        <taxon>Sutterella</taxon>
    </lineage>
</organism>
<dbReference type="EMBL" id="WEHX01000137">
    <property type="protein sequence ID" value="KAB7652994.1"/>
    <property type="molecule type" value="Genomic_DNA"/>
</dbReference>
<proteinExistence type="predicted"/>
<dbReference type="AlphaFoldDB" id="A0A6I1EHP4"/>
<dbReference type="GO" id="GO:0015421">
    <property type="term" value="F:ABC-type oligopeptide transporter activity"/>
    <property type="evidence" value="ECO:0007669"/>
    <property type="project" value="TreeGrafter"/>
</dbReference>
<keyword evidence="1" id="KW-0547">Nucleotide-binding</keyword>
<keyword evidence="2 4" id="KW-0067">ATP-binding</keyword>
<feature type="domain" description="ABC transporter" evidence="3">
    <location>
        <begin position="2"/>
        <end position="179"/>
    </location>
</feature>
<dbReference type="GO" id="GO:0090374">
    <property type="term" value="P:oligopeptide export from mitochondrion"/>
    <property type="evidence" value="ECO:0007669"/>
    <property type="project" value="TreeGrafter"/>
</dbReference>
<dbReference type="PROSITE" id="PS00211">
    <property type="entry name" value="ABC_TRANSPORTER_1"/>
    <property type="match status" value="1"/>
</dbReference>
<dbReference type="GO" id="GO:0005524">
    <property type="term" value="F:ATP binding"/>
    <property type="evidence" value="ECO:0007669"/>
    <property type="project" value="UniProtKB-KW"/>
</dbReference>
<comment type="caution">
    <text evidence="4">The sequence shown here is derived from an EMBL/GenBank/DDBJ whole genome shotgun (WGS) entry which is preliminary data.</text>
</comment>
<evidence type="ECO:0000313" key="5">
    <source>
        <dbReference type="Proteomes" id="UP000430564"/>
    </source>
</evidence>
<protein>
    <submittedName>
        <fullName evidence="4">ATP-binding cassette domain-containing protein</fullName>
    </submittedName>
</protein>
<name>A0A6I1EHP4_9BURK</name>
<sequence length="192" mass="21017">MSSDYNLLFKNKIGESSLDIHRIVSQDIFLFDDTIRANIAYGLPNATEEDIARAVKAAALDEFVSTLPEGLDTRVGEGGSLLSGGQKQRVSIARAVLKNAPILILDEATSALDSKNEALVKEALDRLTRGRTCITVAHRFSTIEDVDRIVAMQKGEIVEEGTKAVLLEKNGLYAKLFRLQSQDRQTAQIEGV</sequence>
<dbReference type="InterPro" id="IPR039421">
    <property type="entry name" value="Type_1_exporter"/>
</dbReference>